<keyword evidence="2" id="KW-1003">Cell membrane</keyword>
<dbReference type="SUPFAM" id="SSF103190">
    <property type="entry name" value="Sensory domain-like"/>
    <property type="match status" value="1"/>
</dbReference>
<dbReference type="Pfam" id="PF00015">
    <property type="entry name" value="MCPsignal"/>
    <property type="match status" value="1"/>
</dbReference>
<accession>A0ABX1F0W0</accession>
<keyword evidence="7" id="KW-0812">Transmembrane</keyword>
<dbReference type="PANTHER" id="PTHR32089">
    <property type="entry name" value="METHYL-ACCEPTING CHEMOTAXIS PROTEIN MCPB"/>
    <property type="match status" value="1"/>
</dbReference>
<evidence type="ECO:0000256" key="3">
    <source>
        <dbReference type="ARBA" id="ARBA00023224"/>
    </source>
</evidence>
<feature type="domain" description="Methyl-accepting transducer" evidence="8">
    <location>
        <begin position="399"/>
        <end position="621"/>
    </location>
</feature>
<dbReference type="PROSITE" id="PS50192">
    <property type="entry name" value="T_SNARE"/>
    <property type="match status" value="1"/>
</dbReference>
<proteinExistence type="inferred from homology"/>
<feature type="domain" description="HAMP" evidence="10">
    <location>
        <begin position="305"/>
        <end position="358"/>
    </location>
</feature>
<evidence type="ECO:0000259" key="9">
    <source>
        <dbReference type="PROSITE" id="PS50192"/>
    </source>
</evidence>
<dbReference type="Pfam" id="PF00672">
    <property type="entry name" value="HAMP"/>
    <property type="match status" value="1"/>
</dbReference>
<dbReference type="InterPro" id="IPR004090">
    <property type="entry name" value="Chemotax_Me-accpt_rcpt"/>
</dbReference>
<dbReference type="InterPro" id="IPR029151">
    <property type="entry name" value="Sensor-like_sf"/>
</dbReference>
<keyword evidence="3 5" id="KW-0807">Transducer</keyword>
<feature type="domain" description="T-SNARE coiled-coil homology" evidence="9">
    <location>
        <begin position="551"/>
        <end position="613"/>
    </location>
</feature>
<dbReference type="CDD" id="cd06225">
    <property type="entry name" value="HAMP"/>
    <property type="match status" value="1"/>
</dbReference>
<dbReference type="Proteomes" id="UP000765160">
    <property type="component" value="Unassembled WGS sequence"/>
</dbReference>
<dbReference type="SMART" id="SM00283">
    <property type="entry name" value="MA"/>
    <property type="match status" value="1"/>
</dbReference>
<dbReference type="Gene3D" id="3.30.450.20">
    <property type="entry name" value="PAS domain"/>
    <property type="match status" value="1"/>
</dbReference>
<evidence type="ECO:0000256" key="7">
    <source>
        <dbReference type="SAM" id="Phobius"/>
    </source>
</evidence>
<dbReference type="Gene3D" id="6.10.340.10">
    <property type="match status" value="1"/>
</dbReference>
<gene>
    <name evidence="11" type="ORF">HB662_14190</name>
</gene>
<evidence type="ECO:0000259" key="8">
    <source>
        <dbReference type="PROSITE" id="PS50111"/>
    </source>
</evidence>
<dbReference type="Pfam" id="PF14827">
    <property type="entry name" value="dCache_3"/>
    <property type="match status" value="1"/>
</dbReference>
<feature type="coiled-coil region" evidence="6">
    <location>
        <begin position="352"/>
        <end position="379"/>
    </location>
</feature>
<dbReference type="PROSITE" id="PS51257">
    <property type="entry name" value="PROKAR_LIPOPROTEIN"/>
    <property type="match status" value="1"/>
</dbReference>
<dbReference type="InterPro" id="IPR003660">
    <property type="entry name" value="HAMP_dom"/>
</dbReference>
<evidence type="ECO:0000256" key="2">
    <source>
        <dbReference type="ARBA" id="ARBA00022519"/>
    </source>
</evidence>
<evidence type="ECO:0000256" key="5">
    <source>
        <dbReference type="PROSITE-ProRule" id="PRU00284"/>
    </source>
</evidence>
<dbReference type="PROSITE" id="PS50885">
    <property type="entry name" value="HAMP"/>
    <property type="match status" value="1"/>
</dbReference>
<feature type="transmembrane region" description="Helical" evidence="7">
    <location>
        <begin position="284"/>
        <end position="308"/>
    </location>
</feature>
<comment type="similarity">
    <text evidence="4">Belongs to the methyl-accepting chemotaxis (MCP) protein family.</text>
</comment>
<evidence type="ECO:0000256" key="6">
    <source>
        <dbReference type="SAM" id="Coils"/>
    </source>
</evidence>
<dbReference type="PANTHER" id="PTHR32089:SF112">
    <property type="entry name" value="LYSOZYME-LIKE PROTEIN-RELATED"/>
    <property type="match status" value="1"/>
</dbReference>
<evidence type="ECO:0000256" key="1">
    <source>
        <dbReference type="ARBA" id="ARBA00004429"/>
    </source>
</evidence>
<evidence type="ECO:0000259" key="10">
    <source>
        <dbReference type="PROSITE" id="PS50885"/>
    </source>
</evidence>
<protein>
    <submittedName>
        <fullName evidence="11">HAMP domain-containing protein</fullName>
    </submittedName>
</protein>
<dbReference type="PROSITE" id="PS50111">
    <property type="entry name" value="CHEMOTAXIS_TRANSDUC_2"/>
    <property type="match status" value="1"/>
</dbReference>
<comment type="subcellular location">
    <subcellularLocation>
        <location evidence="1">Cell inner membrane</location>
        <topology evidence="1">Multi-pass membrane protein</topology>
    </subcellularLocation>
</comment>
<name>A0ABX1F0W0_9PROT</name>
<dbReference type="InterPro" id="IPR004089">
    <property type="entry name" value="MCPsignal_dom"/>
</dbReference>
<dbReference type="PRINTS" id="PR00260">
    <property type="entry name" value="CHEMTRNSDUCR"/>
</dbReference>
<dbReference type="InterPro" id="IPR000727">
    <property type="entry name" value="T_SNARE_dom"/>
</dbReference>
<sequence>MKRFDSIRLQLAASFAAAALFACLTLSGWSWWAMQDRHAAAVAEALAEGEGTLDRALADEQQRQLSLARALAALPQVQAAAAAKDRQAMLAAFAPPFEALRLNGDATNISVIVPPGVALARAHSPNSFNDDVSTRRRDIIAAMEGNREGGGIEQLPSGTGVAAIVPVLQAGRVVGVLNVATVFNATQLNRIREATGLGIAVHSVRPDAIVTLGATQGFQRMAEDAALRAALTEAPAAREARLDGRPVMVLLKPLRSSMGATVAVAEILLDLSAAEAETTREGTWLAGLALGVLALVLVLATLLGRAIAGPIDRMTRAMSDLADGRLDTEIPGRDRGGEIGAMARAVQVFKDNAIAVRRLEAEQRQAEEAAEAARHAARQKLANDFQAEIGSIIEEVAAAAARMENSAEGLSSFAERSSAKAGAASSATQDASANVQTVAAATEELAASVNEISRQVVNSSAIASRAVAEAQATDGRVQGLSSAANQIGDVVRLISDIAARTNLLALNATIEAARAGEAGKGFAVVAAEVKNLAAQTARATGEIGAKVTEIQSATADSVAAIRGIGQVIGEMAEIATSIAAAVEEQGNATRDIARNVQRAAQGTTEVVGHIGGVAGAADEAGRSAHGLLDEASGLSGQAVRLRGQVAEFLATVRAA</sequence>
<dbReference type="RefSeq" id="WP_168050465.1">
    <property type="nucleotide sequence ID" value="NZ_JAATJR010000004.1"/>
</dbReference>
<keyword evidence="12" id="KW-1185">Reference proteome</keyword>
<keyword evidence="2" id="KW-0997">Cell inner membrane</keyword>
<reference evidence="11 12" key="1">
    <citation type="submission" date="2020-03" db="EMBL/GenBank/DDBJ databases">
        <title>Roseomonas selenitidurans sp. nov. isolated from soil.</title>
        <authorList>
            <person name="Liu H."/>
        </authorList>
    </citation>
    <scope>NUCLEOTIDE SEQUENCE [LARGE SCALE GENOMIC DNA]</scope>
    <source>
        <strain evidence="11 12">JCM 15073</strain>
    </source>
</reference>
<organism evidence="11 12">
    <name type="scientific">Falsiroseomonas frigidaquae</name>
    <dbReference type="NCBI Taxonomy" id="487318"/>
    <lineage>
        <taxon>Bacteria</taxon>
        <taxon>Pseudomonadati</taxon>
        <taxon>Pseudomonadota</taxon>
        <taxon>Alphaproteobacteria</taxon>
        <taxon>Acetobacterales</taxon>
        <taxon>Roseomonadaceae</taxon>
        <taxon>Falsiroseomonas</taxon>
    </lineage>
</organism>
<keyword evidence="7" id="KW-0472">Membrane</keyword>
<evidence type="ECO:0000313" key="12">
    <source>
        <dbReference type="Proteomes" id="UP000765160"/>
    </source>
</evidence>
<dbReference type="SUPFAM" id="SSF58104">
    <property type="entry name" value="Methyl-accepting chemotaxis protein (MCP) signaling domain"/>
    <property type="match status" value="1"/>
</dbReference>
<comment type="caution">
    <text evidence="11">The sequence shown here is derived from an EMBL/GenBank/DDBJ whole genome shotgun (WGS) entry which is preliminary data.</text>
</comment>
<dbReference type="EMBL" id="JAAVTX010000004">
    <property type="protein sequence ID" value="NKE45937.1"/>
    <property type="molecule type" value="Genomic_DNA"/>
</dbReference>
<keyword evidence="6" id="KW-0175">Coiled coil</keyword>
<dbReference type="InterPro" id="IPR029150">
    <property type="entry name" value="dCache_3"/>
</dbReference>
<evidence type="ECO:0000313" key="11">
    <source>
        <dbReference type="EMBL" id="NKE45937.1"/>
    </source>
</evidence>
<dbReference type="Gene3D" id="1.10.287.950">
    <property type="entry name" value="Methyl-accepting chemotaxis protein"/>
    <property type="match status" value="1"/>
</dbReference>
<dbReference type="SMART" id="SM00304">
    <property type="entry name" value="HAMP"/>
    <property type="match status" value="1"/>
</dbReference>
<keyword evidence="7" id="KW-1133">Transmembrane helix</keyword>
<evidence type="ECO:0000256" key="4">
    <source>
        <dbReference type="ARBA" id="ARBA00029447"/>
    </source>
</evidence>